<keyword evidence="1" id="KW-0472">Membrane</keyword>
<sequence>MVKMSERKSYFLEKEVYLTLLIGIFFLNVIQIILVLFTQLIEPTLYVLEMPLMELFFSFIIMFIIFDVYLLVILQGSVTFLIYLSNKSRKQTQFTKNLETITNLLEESNNENN</sequence>
<protein>
    <submittedName>
        <fullName evidence="2">Uncharacterized protein</fullName>
    </submittedName>
</protein>
<name>A0A0F9PPM0_9ZZZZ</name>
<evidence type="ECO:0000256" key="1">
    <source>
        <dbReference type="SAM" id="Phobius"/>
    </source>
</evidence>
<dbReference type="EMBL" id="LAZR01002154">
    <property type="protein sequence ID" value="KKN33740.1"/>
    <property type="molecule type" value="Genomic_DNA"/>
</dbReference>
<evidence type="ECO:0000313" key="2">
    <source>
        <dbReference type="EMBL" id="KKN33740.1"/>
    </source>
</evidence>
<keyword evidence="1" id="KW-0812">Transmembrane</keyword>
<keyword evidence="1" id="KW-1133">Transmembrane helix</keyword>
<organism evidence="2">
    <name type="scientific">marine sediment metagenome</name>
    <dbReference type="NCBI Taxonomy" id="412755"/>
    <lineage>
        <taxon>unclassified sequences</taxon>
        <taxon>metagenomes</taxon>
        <taxon>ecological metagenomes</taxon>
    </lineage>
</organism>
<feature type="transmembrane region" description="Helical" evidence="1">
    <location>
        <begin position="57"/>
        <end position="84"/>
    </location>
</feature>
<dbReference type="AlphaFoldDB" id="A0A0F9PPM0"/>
<proteinExistence type="predicted"/>
<accession>A0A0F9PPM0</accession>
<comment type="caution">
    <text evidence="2">The sequence shown here is derived from an EMBL/GenBank/DDBJ whole genome shotgun (WGS) entry which is preliminary data.</text>
</comment>
<feature type="transmembrane region" description="Helical" evidence="1">
    <location>
        <begin position="16"/>
        <end position="37"/>
    </location>
</feature>
<gene>
    <name evidence="2" type="ORF">LCGC14_0800590</name>
</gene>
<reference evidence="2" key="1">
    <citation type="journal article" date="2015" name="Nature">
        <title>Complex archaea that bridge the gap between prokaryotes and eukaryotes.</title>
        <authorList>
            <person name="Spang A."/>
            <person name="Saw J.H."/>
            <person name="Jorgensen S.L."/>
            <person name="Zaremba-Niedzwiedzka K."/>
            <person name="Martijn J."/>
            <person name="Lind A.E."/>
            <person name="van Eijk R."/>
            <person name="Schleper C."/>
            <person name="Guy L."/>
            <person name="Ettema T.J."/>
        </authorList>
    </citation>
    <scope>NUCLEOTIDE SEQUENCE</scope>
</reference>